<accession>A0A1S1HJH6</accession>
<dbReference type="Proteomes" id="UP000179588">
    <property type="component" value="Unassembled WGS sequence"/>
</dbReference>
<proteinExistence type="predicted"/>
<comment type="caution">
    <text evidence="1">The sequence shown here is derived from an EMBL/GenBank/DDBJ whole genome shotgun (WGS) entry which is preliminary data.</text>
</comment>
<evidence type="ECO:0000313" key="2">
    <source>
        <dbReference type="Proteomes" id="UP000179588"/>
    </source>
</evidence>
<organism evidence="1 2">
    <name type="scientific">Providencia stuartii</name>
    <dbReference type="NCBI Taxonomy" id="588"/>
    <lineage>
        <taxon>Bacteria</taxon>
        <taxon>Pseudomonadati</taxon>
        <taxon>Pseudomonadota</taxon>
        <taxon>Gammaproteobacteria</taxon>
        <taxon>Enterobacterales</taxon>
        <taxon>Morganellaceae</taxon>
        <taxon>Providencia</taxon>
    </lineage>
</organism>
<name>A0A1S1HJH6_PROST</name>
<dbReference type="EMBL" id="LVIE01000234">
    <property type="protein sequence ID" value="OHT22395.1"/>
    <property type="molecule type" value="Genomic_DNA"/>
</dbReference>
<reference evidence="1 2" key="1">
    <citation type="submission" date="2016-03" db="EMBL/GenBank/DDBJ databases">
        <title>Genome sequence of Providencia stuartii strain, isolated from the salivary glands of larval Lucilia sericata.</title>
        <authorList>
            <person name="Yuan Y."/>
            <person name="Zhang Y."/>
            <person name="Fu S."/>
            <person name="Crippen T.L."/>
            <person name="Visi D."/>
            <person name="Benbow M.E."/>
            <person name="Allen M."/>
            <person name="Tomberlin J.K."/>
            <person name="Sze S.-H."/>
            <person name="Tarone A.M."/>
        </authorList>
    </citation>
    <scope>NUCLEOTIDE SEQUENCE [LARGE SCALE GENOMIC DNA]</scope>
    <source>
        <strain evidence="1 2">Crippen</strain>
    </source>
</reference>
<keyword evidence="2" id="KW-1185">Reference proteome</keyword>
<protein>
    <recommendedName>
        <fullName evidence="3">Alkanesulfonate ABC transporter permease</fullName>
    </recommendedName>
</protein>
<evidence type="ECO:0000313" key="1">
    <source>
        <dbReference type="EMBL" id="OHT22395.1"/>
    </source>
</evidence>
<dbReference type="AlphaFoldDB" id="A0A1S1HJH6"/>
<sequence length="155" mass="18214">MSEIYYPHEYLPLPLAEGYGFKPVSPLRRTQLSSGRARQRRIYTSTPTNTSVQWLFPKPQQAQLFEAWYRDALTDGAAWFMMQLKSPLGCHEWVKCRFTDIYDGPHLEMPNYWRFSATLELWEKPLLPKDYGLFPDIVVNADILDIALNREWPEA</sequence>
<gene>
    <name evidence="1" type="ORF">A3Q29_11315</name>
</gene>
<evidence type="ECO:0008006" key="3">
    <source>
        <dbReference type="Google" id="ProtNLM"/>
    </source>
</evidence>
<dbReference type="RefSeq" id="WP_070930015.1">
    <property type="nucleotide sequence ID" value="NZ_JASDXX010000009.1"/>
</dbReference>